<proteinExistence type="predicted"/>
<evidence type="ECO:0000313" key="2">
    <source>
        <dbReference type="EnsemblMetazoa" id="GPPI026676-PA"/>
    </source>
</evidence>
<protein>
    <submittedName>
        <fullName evidence="2">Uncharacterized protein</fullName>
    </submittedName>
</protein>
<accession>A0A1B0BDM4</accession>
<keyword evidence="1" id="KW-0472">Membrane</keyword>
<sequence length="95" mass="10811">MANNDLSYENQLKCPKAYMKVEFSPSPCSTIALMHGYFGILAICCCHGMLINYQRHDKLNIALSSGIGYKNQPKCYTCELLQIPLHHTLFLLKEK</sequence>
<dbReference type="AlphaFoldDB" id="A0A1B0BDM4"/>
<feature type="transmembrane region" description="Helical" evidence="1">
    <location>
        <begin position="31"/>
        <end position="51"/>
    </location>
</feature>
<keyword evidence="1" id="KW-1133">Transmembrane helix</keyword>
<keyword evidence="1" id="KW-0812">Transmembrane</keyword>
<dbReference type="EnsemblMetazoa" id="GPPI026676-RA">
    <property type="protein sequence ID" value="GPPI026676-PA"/>
    <property type="gene ID" value="GPPI026676"/>
</dbReference>
<dbReference type="Proteomes" id="UP000092460">
    <property type="component" value="Unassembled WGS sequence"/>
</dbReference>
<reference evidence="3" key="1">
    <citation type="submission" date="2015-01" db="EMBL/GenBank/DDBJ databases">
        <authorList>
            <person name="Aksoy S."/>
            <person name="Warren W."/>
            <person name="Wilson R.K."/>
        </authorList>
    </citation>
    <scope>NUCLEOTIDE SEQUENCE [LARGE SCALE GENOMIC DNA]</scope>
    <source>
        <strain evidence="3">IAEA</strain>
    </source>
</reference>
<dbReference type="EMBL" id="JXJN01012517">
    <property type="status" value="NOT_ANNOTATED_CDS"/>
    <property type="molecule type" value="Genomic_DNA"/>
</dbReference>
<evidence type="ECO:0000313" key="3">
    <source>
        <dbReference type="Proteomes" id="UP000092460"/>
    </source>
</evidence>
<name>A0A1B0BDM4_9MUSC</name>
<dbReference type="VEuPathDB" id="VectorBase:GPPI026676"/>
<keyword evidence="3" id="KW-1185">Reference proteome</keyword>
<reference evidence="2" key="2">
    <citation type="submission" date="2020-05" db="UniProtKB">
        <authorList>
            <consortium name="EnsemblMetazoa"/>
        </authorList>
    </citation>
    <scope>IDENTIFICATION</scope>
    <source>
        <strain evidence="2">IAEA</strain>
    </source>
</reference>
<evidence type="ECO:0000256" key="1">
    <source>
        <dbReference type="SAM" id="Phobius"/>
    </source>
</evidence>
<organism evidence="2 3">
    <name type="scientific">Glossina palpalis gambiensis</name>
    <dbReference type="NCBI Taxonomy" id="67801"/>
    <lineage>
        <taxon>Eukaryota</taxon>
        <taxon>Metazoa</taxon>
        <taxon>Ecdysozoa</taxon>
        <taxon>Arthropoda</taxon>
        <taxon>Hexapoda</taxon>
        <taxon>Insecta</taxon>
        <taxon>Pterygota</taxon>
        <taxon>Neoptera</taxon>
        <taxon>Endopterygota</taxon>
        <taxon>Diptera</taxon>
        <taxon>Brachycera</taxon>
        <taxon>Muscomorpha</taxon>
        <taxon>Hippoboscoidea</taxon>
        <taxon>Glossinidae</taxon>
        <taxon>Glossina</taxon>
    </lineage>
</organism>